<protein>
    <recommendedName>
        <fullName evidence="3">Transposase</fullName>
    </recommendedName>
</protein>
<comment type="caution">
    <text evidence="1">The sequence shown here is derived from an EMBL/GenBank/DDBJ whole genome shotgun (WGS) entry which is preliminary data.</text>
</comment>
<evidence type="ECO:0000313" key="1">
    <source>
        <dbReference type="EMBL" id="MDN5215554.1"/>
    </source>
</evidence>
<name>A0ABT8LCR9_9BACT</name>
<evidence type="ECO:0008006" key="3">
    <source>
        <dbReference type="Google" id="ProtNLM"/>
    </source>
</evidence>
<dbReference type="EMBL" id="JAUJEB010000007">
    <property type="protein sequence ID" value="MDN5215554.1"/>
    <property type="molecule type" value="Genomic_DNA"/>
</dbReference>
<keyword evidence="2" id="KW-1185">Reference proteome</keyword>
<organism evidence="1 2">
    <name type="scientific">Agaribacillus aureus</name>
    <dbReference type="NCBI Taxonomy" id="3051825"/>
    <lineage>
        <taxon>Bacteria</taxon>
        <taxon>Pseudomonadati</taxon>
        <taxon>Bacteroidota</taxon>
        <taxon>Cytophagia</taxon>
        <taxon>Cytophagales</taxon>
        <taxon>Splendidivirgaceae</taxon>
        <taxon>Agaribacillus</taxon>
    </lineage>
</organism>
<reference evidence="1" key="1">
    <citation type="submission" date="2023-06" db="EMBL/GenBank/DDBJ databases">
        <title>Genomic of Agaribacillus aureum.</title>
        <authorList>
            <person name="Wang G."/>
        </authorList>
    </citation>
    <scope>NUCLEOTIDE SEQUENCE</scope>
    <source>
        <strain evidence="1">BMA12</strain>
    </source>
</reference>
<dbReference type="RefSeq" id="WP_346760893.1">
    <property type="nucleotide sequence ID" value="NZ_JAUJEB010000007.1"/>
</dbReference>
<proteinExistence type="predicted"/>
<evidence type="ECO:0000313" key="2">
    <source>
        <dbReference type="Proteomes" id="UP001172083"/>
    </source>
</evidence>
<dbReference type="Proteomes" id="UP001172083">
    <property type="component" value="Unassembled WGS sequence"/>
</dbReference>
<gene>
    <name evidence="1" type="ORF">QQ020_25985</name>
</gene>
<accession>A0ABT8LCR9</accession>
<sequence length="69" mass="8034">MIEEIEALEIENRLLEQCILEYKDEFNRMEIDNSKSALREHVKFVKILKSGFTEKKPSNNGNGHPSNDL</sequence>